<feature type="region of interest" description="Disordered" evidence="1">
    <location>
        <begin position="1"/>
        <end position="70"/>
    </location>
</feature>
<proteinExistence type="predicted"/>
<dbReference type="Ensembl" id="ENSMPUT00000007143.1">
    <property type="protein sequence ID" value="ENSMPUP00000007026.1"/>
    <property type="gene ID" value="ENSMPUG00000007083.1"/>
</dbReference>
<evidence type="ECO:0000313" key="2">
    <source>
        <dbReference type="Ensembl" id="ENSMPUP00000007026.1"/>
    </source>
</evidence>
<dbReference type="InParanoid" id="M3Y6S5"/>
<protein>
    <submittedName>
        <fullName evidence="2">Uncharacterized protein</fullName>
    </submittedName>
</protein>
<reference evidence="2" key="1">
    <citation type="submission" date="2024-06" db="UniProtKB">
        <authorList>
            <consortium name="Ensembl"/>
        </authorList>
    </citation>
    <scope>IDENTIFICATION</scope>
</reference>
<feature type="compositionally biased region" description="Low complexity" evidence="1">
    <location>
        <begin position="1"/>
        <end position="19"/>
    </location>
</feature>
<accession>M3Y6S5</accession>
<sequence>PTAAPRGEAEAAVAVPAGRETQRRGRLPGAASAQPEGSAPGSFLPEAQPPAARLGDHGAPWGTARSSLRAPCPLPLPQVLPLHLPLHLAPPQRFWIYLPLPLPLPLPRRAESGRAVLSSAARCLAGGRTERETRRLQKGHTADQSLPFGFTQESQATLQMTAME</sequence>
<evidence type="ECO:0000256" key="1">
    <source>
        <dbReference type="SAM" id="MobiDB-lite"/>
    </source>
</evidence>
<feature type="region of interest" description="Disordered" evidence="1">
    <location>
        <begin position="128"/>
        <end position="152"/>
    </location>
</feature>
<dbReference type="EMBL" id="AEYP01050404">
    <property type="status" value="NOT_ANNOTATED_CDS"/>
    <property type="molecule type" value="Genomic_DNA"/>
</dbReference>
<dbReference type="HOGENOM" id="CLU_1622791_0_0_1"/>
<dbReference type="AlphaFoldDB" id="M3Y6S5"/>
<organism evidence="2">
    <name type="scientific">Mustela putorius furo</name>
    <name type="common">European domestic ferret</name>
    <name type="synonym">Mustela furo</name>
    <dbReference type="NCBI Taxonomy" id="9669"/>
    <lineage>
        <taxon>Eukaryota</taxon>
        <taxon>Metazoa</taxon>
        <taxon>Chordata</taxon>
        <taxon>Craniata</taxon>
        <taxon>Vertebrata</taxon>
        <taxon>Euteleostomi</taxon>
        <taxon>Mammalia</taxon>
        <taxon>Eutheria</taxon>
        <taxon>Laurasiatheria</taxon>
        <taxon>Carnivora</taxon>
        <taxon>Caniformia</taxon>
        <taxon>Musteloidea</taxon>
        <taxon>Mustelidae</taxon>
        <taxon>Mustelinae</taxon>
        <taxon>Mustela</taxon>
    </lineage>
</organism>
<name>M3Y6S5_MUSPF</name>